<organism evidence="2">
    <name type="scientific">uncultured Thermomicrobiales bacterium</name>
    <dbReference type="NCBI Taxonomy" id="1645740"/>
    <lineage>
        <taxon>Bacteria</taxon>
        <taxon>Pseudomonadati</taxon>
        <taxon>Thermomicrobiota</taxon>
        <taxon>Thermomicrobia</taxon>
        <taxon>Thermomicrobiales</taxon>
        <taxon>environmental samples</taxon>
    </lineage>
</organism>
<feature type="compositionally biased region" description="Low complexity" evidence="1">
    <location>
        <begin position="256"/>
        <end position="267"/>
    </location>
</feature>
<dbReference type="EMBL" id="CADCWG010000183">
    <property type="protein sequence ID" value="CAA9563304.1"/>
    <property type="molecule type" value="Genomic_DNA"/>
</dbReference>
<reference evidence="2" key="1">
    <citation type="submission" date="2020-02" db="EMBL/GenBank/DDBJ databases">
        <authorList>
            <person name="Meier V. D."/>
        </authorList>
    </citation>
    <scope>NUCLEOTIDE SEQUENCE</scope>
    <source>
        <strain evidence="2">AVDCRST_MAG49</strain>
    </source>
</reference>
<feature type="compositionally biased region" description="Basic and acidic residues" evidence="1">
    <location>
        <begin position="92"/>
        <end position="124"/>
    </location>
</feature>
<feature type="compositionally biased region" description="Basic residues" evidence="1">
    <location>
        <begin position="213"/>
        <end position="229"/>
    </location>
</feature>
<feature type="compositionally biased region" description="Basic residues" evidence="1">
    <location>
        <begin position="81"/>
        <end position="90"/>
    </location>
</feature>
<protein>
    <submittedName>
        <fullName evidence="2">Dipeptide transport system permease protein DppC</fullName>
    </submittedName>
</protein>
<accession>A0A6J4UXB4</accession>
<evidence type="ECO:0000313" key="2">
    <source>
        <dbReference type="EMBL" id="CAA9563304.1"/>
    </source>
</evidence>
<feature type="compositionally biased region" description="Low complexity" evidence="1">
    <location>
        <begin position="68"/>
        <end position="80"/>
    </location>
</feature>
<feature type="compositionally biased region" description="Basic residues" evidence="1">
    <location>
        <begin position="191"/>
        <end position="203"/>
    </location>
</feature>
<feature type="compositionally biased region" description="Basic and acidic residues" evidence="1">
    <location>
        <begin position="170"/>
        <end position="182"/>
    </location>
</feature>
<sequence length="304" mass="33904">GARGPAPGAQSGRRPRRAAECPLVLAHRLAPVPAQRDRRCLARRSARALRGGGPRPGDRPPRPERGQHPAAPRRAVGGAPPRHRRERPRRPLPADRRLAGLDHRRPRRDGDRGQHRRPGREPGRLPRSLGRRRPDALHRRDDGDPLLLPGPDRRRRLRLVVPQHRHGDRRHQLDGGRPDRPRGRPPLPQLRVRRRRPGARRLRSAGPVPPHPAPHRSVHPRRGDARRRQRDPARVGAELPRPGDPAAPGELGQHAQQRPGLPLGQPQTADVPGAAHPRHRAGLQLPGRRAARRPRPAGPRGRSV</sequence>
<feature type="compositionally biased region" description="Basic and acidic residues" evidence="1">
    <location>
        <begin position="56"/>
        <end position="67"/>
    </location>
</feature>
<feature type="compositionally biased region" description="Basic and acidic residues" evidence="1">
    <location>
        <begin position="132"/>
        <end position="143"/>
    </location>
</feature>
<proteinExistence type="predicted"/>
<name>A0A6J4UXB4_9BACT</name>
<evidence type="ECO:0000256" key="1">
    <source>
        <dbReference type="SAM" id="MobiDB-lite"/>
    </source>
</evidence>
<feature type="compositionally biased region" description="Basic residues" evidence="1">
    <location>
        <begin position="153"/>
        <end position="169"/>
    </location>
</feature>
<feature type="non-terminal residue" evidence="2">
    <location>
        <position position="304"/>
    </location>
</feature>
<gene>
    <name evidence="2" type="ORF">AVDCRST_MAG49-2692</name>
</gene>
<feature type="non-terminal residue" evidence="2">
    <location>
        <position position="1"/>
    </location>
</feature>
<feature type="region of interest" description="Disordered" evidence="1">
    <location>
        <begin position="30"/>
        <end position="304"/>
    </location>
</feature>
<dbReference type="AlphaFoldDB" id="A0A6J4UXB4"/>